<comment type="subunit">
    <text evidence="4">Part of the 50S ribosomal subunit.</text>
</comment>
<dbReference type="PANTHER" id="PTHR11655">
    <property type="entry name" value="60S/50S RIBOSOMAL PROTEIN L6/L9"/>
    <property type="match status" value="1"/>
</dbReference>
<comment type="caution">
    <text evidence="8">The sequence shown here is derived from an EMBL/GenBank/DDBJ whole genome shotgun (WGS) entry which is preliminary data.</text>
</comment>
<comment type="similarity">
    <text evidence="1 4 5">Belongs to the universal ribosomal protein uL6 family.</text>
</comment>
<dbReference type="Pfam" id="PF00347">
    <property type="entry name" value="Ribosomal_L6"/>
    <property type="match status" value="2"/>
</dbReference>
<dbReference type="InterPro" id="IPR036789">
    <property type="entry name" value="Ribosomal_uL6-like_a/b-dom_sf"/>
</dbReference>
<dbReference type="EMBL" id="LBZK01000019">
    <property type="protein sequence ID" value="KKR70546.1"/>
    <property type="molecule type" value="Genomic_DNA"/>
</dbReference>
<dbReference type="Gene3D" id="3.90.930.12">
    <property type="entry name" value="Ribosomal protein L6, alpha-beta domain"/>
    <property type="match status" value="2"/>
</dbReference>
<dbReference type="GO" id="GO:0022625">
    <property type="term" value="C:cytosolic large ribosomal subunit"/>
    <property type="evidence" value="ECO:0007669"/>
    <property type="project" value="UniProtKB-UniRule"/>
</dbReference>
<dbReference type="HAMAP" id="MF_01365_B">
    <property type="entry name" value="Ribosomal_uL6_B"/>
    <property type="match status" value="1"/>
</dbReference>
<dbReference type="InterPro" id="IPR019906">
    <property type="entry name" value="Ribosomal_uL6_bac-type"/>
</dbReference>
<evidence type="ECO:0000256" key="3">
    <source>
        <dbReference type="ARBA" id="ARBA00023274"/>
    </source>
</evidence>
<dbReference type="STRING" id="1618563.UU12_C0019G0004"/>
<dbReference type="PANTHER" id="PTHR11655:SF14">
    <property type="entry name" value="LARGE RIBOSOMAL SUBUNIT PROTEIN UL6M"/>
    <property type="match status" value="1"/>
</dbReference>
<evidence type="ECO:0000256" key="6">
    <source>
        <dbReference type="RuleBase" id="RU003870"/>
    </source>
</evidence>
<dbReference type="InterPro" id="IPR000702">
    <property type="entry name" value="Ribosomal_uL6-like"/>
</dbReference>
<evidence type="ECO:0000256" key="1">
    <source>
        <dbReference type="ARBA" id="ARBA00009356"/>
    </source>
</evidence>
<keyword evidence="4 6" id="KW-0694">RNA-binding</keyword>
<dbReference type="FunFam" id="3.90.930.12:FF:000001">
    <property type="entry name" value="50S ribosomal protein L6"/>
    <property type="match status" value="1"/>
</dbReference>
<dbReference type="PROSITE" id="PS00525">
    <property type="entry name" value="RIBOSOMAL_L6_1"/>
    <property type="match status" value="1"/>
</dbReference>
<sequence>MSKIGKQPVQISEGVIIEISPTLVKVQGPKGVINRPIARGVTVEIKDKQILVSVRGNSKPAMSLHGTTRALLNNDVIGVTKGWSKSLELVGTGFRPELAGKILSLTVGYSHPVKIEAPDGITFKVEKMIVTVEGIDKELVGQISANIRGVRPPEPYKGKGIKYTDEVIRRKPGKAAAKTAGPAA</sequence>
<dbReference type="GO" id="GO:0019843">
    <property type="term" value="F:rRNA binding"/>
    <property type="evidence" value="ECO:0007669"/>
    <property type="project" value="UniProtKB-UniRule"/>
</dbReference>
<evidence type="ECO:0000256" key="4">
    <source>
        <dbReference type="HAMAP-Rule" id="MF_01365"/>
    </source>
</evidence>
<dbReference type="PRINTS" id="PR00059">
    <property type="entry name" value="RIBOSOMALL6"/>
</dbReference>
<dbReference type="Proteomes" id="UP000034562">
    <property type="component" value="Unassembled WGS sequence"/>
</dbReference>
<dbReference type="NCBIfam" id="TIGR03654">
    <property type="entry name" value="L6_bact"/>
    <property type="match status" value="1"/>
</dbReference>
<comment type="function">
    <text evidence="4 6">This protein binds to the 23S rRNA, and is important in its secondary structure. It is located near the subunit interface in the base of the L7/L12 stalk, and near the tRNA binding site of the peptidyltransferase center.</text>
</comment>
<keyword evidence="3 4" id="KW-0687">Ribonucleoprotein</keyword>
<evidence type="ECO:0000313" key="8">
    <source>
        <dbReference type="EMBL" id="KKR70546.1"/>
    </source>
</evidence>
<gene>
    <name evidence="4" type="primary">rplF</name>
    <name evidence="8" type="ORF">UU12_C0019G0004</name>
</gene>
<evidence type="ECO:0000256" key="2">
    <source>
        <dbReference type="ARBA" id="ARBA00022980"/>
    </source>
</evidence>
<accession>A0A0G0T703</accession>
<dbReference type="GO" id="GO:0003735">
    <property type="term" value="F:structural constituent of ribosome"/>
    <property type="evidence" value="ECO:0007669"/>
    <property type="project" value="UniProtKB-UniRule"/>
</dbReference>
<evidence type="ECO:0000313" key="9">
    <source>
        <dbReference type="Proteomes" id="UP000034562"/>
    </source>
</evidence>
<evidence type="ECO:0000259" key="7">
    <source>
        <dbReference type="Pfam" id="PF00347"/>
    </source>
</evidence>
<dbReference type="InterPro" id="IPR002358">
    <property type="entry name" value="Ribosomal_uL6_CS"/>
</dbReference>
<dbReference type="AlphaFoldDB" id="A0A0G0T703"/>
<feature type="domain" description="Large ribosomal subunit protein uL6 alpha-beta" evidence="7">
    <location>
        <begin position="13"/>
        <end position="82"/>
    </location>
</feature>
<feature type="domain" description="Large ribosomal subunit protein uL6 alpha-beta" evidence="7">
    <location>
        <begin position="90"/>
        <end position="163"/>
    </location>
</feature>
<proteinExistence type="inferred from homology"/>
<protein>
    <recommendedName>
        <fullName evidence="4">Large ribosomal subunit protein uL6</fullName>
    </recommendedName>
</protein>
<dbReference type="GO" id="GO:0002181">
    <property type="term" value="P:cytoplasmic translation"/>
    <property type="evidence" value="ECO:0007669"/>
    <property type="project" value="TreeGrafter"/>
</dbReference>
<organism evidence="8 9">
    <name type="scientific">Candidatus Woesebacteria bacterium GW2011_GWA2_40_7b</name>
    <dbReference type="NCBI Taxonomy" id="1618563"/>
    <lineage>
        <taxon>Bacteria</taxon>
        <taxon>Candidatus Woeseibacteriota</taxon>
    </lineage>
</organism>
<keyword evidence="2 4" id="KW-0689">Ribosomal protein</keyword>
<reference evidence="8 9" key="1">
    <citation type="journal article" date="2015" name="Nature">
        <title>rRNA introns, odd ribosomes, and small enigmatic genomes across a large radiation of phyla.</title>
        <authorList>
            <person name="Brown C.T."/>
            <person name="Hug L.A."/>
            <person name="Thomas B.C."/>
            <person name="Sharon I."/>
            <person name="Castelle C.J."/>
            <person name="Singh A."/>
            <person name="Wilkins M.J."/>
            <person name="Williams K.H."/>
            <person name="Banfield J.F."/>
        </authorList>
    </citation>
    <scope>NUCLEOTIDE SEQUENCE [LARGE SCALE GENOMIC DNA]</scope>
</reference>
<dbReference type="SUPFAM" id="SSF56053">
    <property type="entry name" value="Ribosomal protein L6"/>
    <property type="match status" value="2"/>
</dbReference>
<evidence type="ECO:0000256" key="5">
    <source>
        <dbReference type="RuleBase" id="RU003869"/>
    </source>
</evidence>
<keyword evidence="4 6" id="KW-0699">rRNA-binding</keyword>
<name>A0A0G0T703_9BACT</name>
<dbReference type="PIRSF" id="PIRSF002162">
    <property type="entry name" value="Ribosomal_L6"/>
    <property type="match status" value="1"/>
</dbReference>
<dbReference type="PATRIC" id="fig|1618563.3.peg.362"/>
<dbReference type="InterPro" id="IPR020040">
    <property type="entry name" value="Ribosomal_uL6_a/b-dom"/>
</dbReference>